<feature type="transmembrane region" description="Helical" evidence="9">
    <location>
        <begin position="266"/>
        <end position="289"/>
    </location>
</feature>
<gene>
    <name evidence="12" type="ORF">IO99_08010</name>
</gene>
<comment type="caution">
    <text evidence="12">The sequence shown here is derived from an EMBL/GenBank/DDBJ whole genome shotgun (WGS) entry which is preliminary data.</text>
</comment>
<keyword evidence="5" id="KW-0547">Nucleotide-binding</keyword>
<feature type="transmembrane region" description="Helical" evidence="9">
    <location>
        <begin position="157"/>
        <end position="178"/>
    </location>
</feature>
<dbReference type="InterPro" id="IPR039421">
    <property type="entry name" value="Type_1_exporter"/>
</dbReference>
<dbReference type="InterPro" id="IPR011527">
    <property type="entry name" value="ABC1_TM_dom"/>
</dbReference>
<dbReference type="eggNOG" id="COG1132">
    <property type="taxonomic scope" value="Bacteria"/>
</dbReference>
<evidence type="ECO:0000259" key="10">
    <source>
        <dbReference type="PROSITE" id="PS50893"/>
    </source>
</evidence>
<dbReference type="PANTHER" id="PTHR43394:SF1">
    <property type="entry name" value="ATP-BINDING CASSETTE SUB-FAMILY B MEMBER 10, MITOCHONDRIAL"/>
    <property type="match status" value="1"/>
</dbReference>
<dbReference type="GO" id="GO:0015421">
    <property type="term" value="F:ABC-type oligopeptide transporter activity"/>
    <property type="evidence" value="ECO:0007669"/>
    <property type="project" value="TreeGrafter"/>
</dbReference>
<organism evidence="12 13">
    <name type="scientific">Clostridium sulfidigenes</name>
    <dbReference type="NCBI Taxonomy" id="318464"/>
    <lineage>
        <taxon>Bacteria</taxon>
        <taxon>Bacillati</taxon>
        <taxon>Bacillota</taxon>
        <taxon>Clostridia</taxon>
        <taxon>Eubacteriales</taxon>
        <taxon>Clostridiaceae</taxon>
        <taxon>Clostridium</taxon>
    </lineage>
</organism>
<reference evidence="12 13" key="1">
    <citation type="submission" date="2014-07" db="EMBL/GenBank/DDBJ databases">
        <title>Draft genome of Clostridium sulfidigenes 113A isolated from sediments associated with methane hydrate from Krishna Godavari basin.</title>
        <authorList>
            <person name="Honkalas V.S."/>
            <person name="Dabir A.P."/>
            <person name="Arora P."/>
            <person name="Dhakephalkar P.K."/>
        </authorList>
    </citation>
    <scope>NUCLEOTIDE SEQUENCE [LARGE SCALE GENOMIC DNA]</scope>
    <source>
        <strain evidence="12 13">113A</strain>
    </source>
</reference>
<evidence type="ECO:0000256" key="2">
    <source>
        <dbReference type="ARBA" id="ARBA00022448"/>
    </source>
</evidence>
<feature type="transmembrane region" description="Helical" evidence="9">
    <location>
        <begin position="52"/>
        <end position="73"/>
    </location>
</feature>
<evidence type="ECO:0000256" key="9">
    <source>
        <dbReference type="SAM" id="Phobius"/>
    </source>
</evidence>
<dbReference type="RefSeq" id="WP_035132078.1">
    <property type="nucleotide sequence ID" value="NZ_JPMD01000017.1"/>
</dbReference>
<keyword evidence="3" id="KW-1003">Cell membrane</keyword>
<name>A0A084JCY1_9CLOT</name>
<evidence type="ECO:0000313" key="13">
    <source>
        <dbReference type="Proteomes" id="UP000028542"/>
    </source>
</evidence>
<evidence type="ECO:0000256" key="6">
    <source>
        <dbReference type="ARBA" id="ARBA00022840"/>
    </source>
</evidence>
<dbReference type="InterPro" id="IPR017871">
    <property type="entry name" value="ABC_transporter-like_CS"/>
</dbReference>
<feature type="transmembrane region" description="Helical" evidence="9">
    <location>
        <begin position="238"/>
        <end position="260"/>
    </location>
</feature>
<keyword evidence="6" id="KW-0067">ATP-binding</keyword>
<keyword evidence="8 9" id="KW-0472">Membrane</keyword>
<dbReference type="Gene3D" id="1.20.1560.10">
    <property type="entry name" value="ABC transporter type 1, transmembrane domain"/>
    <property type="match status" value="1"/>
</dbReference>
<dbReference type="Proteomes" id="UP000028542">
    <property type="component" value="Unassembled WGS sequence"/>
</dbReference>
<dbReference type="Pfam" id="PF00005">
    <property type="entry name" value="ABC_tran"/>
    <property type="match status" value="1"/>
</dbReference>
<proteinExistence type="predicted"/>
<dbReference type="PROSITE" id="PS50929">
    <property type="entry name" value="ABC_TM1F"/>
    <property type="match status" value="1"/>
</dbReference>
<dbReference type="SMART" id="SM00382">
    <property type="entry name" value="AAA"/>
    <property type="match status" value="1"/>
</dbReference>
<dbReference type="InterPro" id="IPR027417">
    <property type="entry name" value="P-loop_NTPase"/>
</dbReference>
<dbReference type="InterPro" id="IPR003593">
    <property type="entry name" value="AAA+_ATPase"/>
</dbReference>
<keyword evidence="13" id="KW-1185">Reference proteome</keyword>
<keyword evidence="4 9" id="KW-0812">Transmembrane</keyword>
<dbReference type="AlphaFoldDB" id="A0A084JCY1"/>
<dbReference type="PANTHER" id="PTHR43394">
    <property type="entry name" value="ATP-DEPENDENT PERMEASE MDL1, MITOCHONDRIAL"/>
    <property type="match status" value="1"/>
</dbReference>
<feature type="transmembrane region" description="Helical" evidence="9">
    <location>
        <begin position="133"/>
        <end position="151"/>
    </location>
</feature>
<dbReference type="Pfam" id="PF00664">
    <property type="entry name" value="ABC_membrane"/>
    <property type="match status" value="1"/>
</dbReference>
<dbReference type="Gene3D" id="3.40.50.300">
    <property type="entry name" value="P-loop containing nucleotide triphosphate hydrolases"/>
    <property type="match status" value="1"/>
</dbReference>
<keyword evidence="2" id="KW-0813">Transport</keyword>
<evidence type="ECO:0000259" key="11">
    <source>
        <dbReference type="PROSITE" id="PS50929"/>
    </source>
</evidence>
<dbReference type="GO" id="GO:0005524">
    <property type="term" value="F:ATP binding"/>
    <property type="evidence" value="ECO:0007669"/>
    <property type="project" value="UniProtKB-KW"/>
</dbReference>
<evidence type="ECO:0000256" key="5">
    <source>
        <dbReference type="ARBA" id="ARBA00022741"/>
    </source>
</evidence>
<dbReference type="PROSITE" id="PS50893">
    <property type="entry name" value="ABC_TRANSPORTER_2"/>
    <property type="match status" value="1"/>
</dbReference>
<evidence type="ECO:0000313" key="12">
    <source>
        <dbReference type="EMBL" id="KEZ86815.1"/>
    </source>
</evidence>
<dbReference type="PROSITE" id="PS00211">
    <property type="entry name" value="ABC_TRANSPORTER_1"/>
    <property type="match status" value="1"/>
</dbReference>
<comment type="subcellular location">
    <subcellularLocation>
        <location evidence="1">Cell membrane</location>
        <topology evidence="1">Multi-pass membrane protein</topology>
    </subcellularLocation>
</comment>
<evidence type="ECO:0000256" key="4">
    <source>
        <dbReference type="ARBA" id="ARBA00022692"/>
    </source>
</evidence>
<dbReference type="CDD" id="cd18548">
    <property type="entry name" value="ABC_6TM_Tm287_like"/>
    <property type="match status" value="1"/>
</dbReference>
<dbReference type="GO" id="GO:0016887">
    <property type="term" value="F:ATP hydrolysis activity"/>
    <property type="evidence" value="ECO:0007669"/>
    <property type="project" value="InterPro"/>
</dbReference>
<evidence type="ECO:0000256" key="1">
    <source>
        <dbReference type="ARBA" id="ARBA00004651"/>
    </source>
</evidence>
<feature type="domain" description="ABC transmembrane type-1" evidence="11">
    <location>
        <begin position="16"/>
        <end position="298"/>
    </location>
</feature>
<evidence type="ECO:0000256" key="3">
    <source>
        <dbReference type="ARBA" id="ARBA00022475"/>
    </source>
</evidence>
<dbReference type="SUPFAM" id="SSF90123">
    <property type="entry name" value="ABC transporter transmembrane region"/>
    <property type="match status" value="1"/>
</dbReference>
<dbReference type="SUPFAM" id="SSF52540">
    <property type="entry name" value="P-loop containing nucleoside triphosphate hydrolases"/>
    <property type="match status" value="1"/>
</dbReference>
<keyword evidence="7 9" id="KW-1133">Transmembrane helix</keyword>
<evidence type="ECO:0000256" key="8">
    <source>
        <dbReference type="ARBA" id="ARBA00023136"/>
    </source>
</evidence>
<evidence type="ECO:0000256" key="7">
    <source>
        <dbReference type="ARBA" id="ARBA00022989"/>
    </source>
</evidence>
<dbReference type="InterPro" id="IPR036640">
    <property type="entry name" value="ABC1_TM_sf"/>
</dbReference>
<sequence length="567" mass="63542">MKQIFKYLKPYRVNMLIGFSIKFTGTIVELAIPWILSYMIDEIIPLKQVSLILIWGGIMLLCAICAVTFNILANRMASKVARDTTERVRNDLFSKMICLSDRQVDAFTLPSLISRATTDTYNIHQMVGMMQRLGIRAPIMLIGGIIITLTLDPLLTLVMISVMPIIFITIMYISKVGIPMYSIVQKKVDDFVRVVREDVTGIRVIKALSKEEHEKERFNARNDATVIQEKKSGMVMAILNPVMNLCLNVGTVFVILAGAYRVNSGAIKPGAIIAFLTYVTLILNSLLFISRVFTNYSKASASAKRITEILNEKEELPIRNIPIINTDYAIEFRNVSFSYNHKEENVSNITFGVKKGETLGIIGATGSGKSTLIKLLMRFYDVDQGSIYINGQDIRSINMKKLREKFGVVFQNDFISTDTIYENIRFGRTLENSAIRSAADYAKATEFIEGKAEGFNTKVAVRGADLSGGQKQRMLIARAIAAHPEILILDDSSSALDYKTDAVLRKNLTEHFKDTTTIMIAQRISSIFNADQICVLEDGYVVGYGTHEELIESCDVYKEIHKSQMGE</sequence>
<feature type="transmembrane region" description="Helical" evidence="9">
    <location>
        <begin position="21"/>
        <end position="40"/>
    </location>
</feature>
<dbReference type="GO" id="GO:0005886">
    <property type="term" value="C:plasma membrane"/>
    <property type="evidence" value="ECO:0007669"/>
    <property type="project" value="UniProtKB-SubCell"/>
</dbReference>
<accession>A0A084JCY1</accession>
<dbReference type="FunFam" id="3.40.50.300:FF:000221">
    <property type="entry name" value="Multidrug ABC transporter ATP-binding protein"/>
    <property type="match status" value="1"/>
</dbReference>
<protein>
    <submittedName>
        <fullName evidence="12">ABC transporter</fullName>
    </submittedName>
</protein>
<feature type="domain" description="ABC transporter" evidence="10">
    <location>
        <begin position="330"/>
        <end position="563"/>
    </location>
</feature>
<dbReference type="InterPro" id="IPR003439">
    <property type="entry name" value="ABC_transporter-like_ATP-bd"/>
</dbReference>
<dbReference type="EMBL" id="JPMD01000017">
    <property type="protein sequence ID" value="KEZ86815.1"/>
    <property type="molecule type" value="Genomic_DNA"/>
</dbReference>
<dbReference type="STRING" id="318464.IO99_08010"/>